<organism evidence="2 3">
    <name type="scientific">Scleropages formosus</name>
    <name type="common">Asian bonytongue</name>
    <name type="synonym">Osteoglossum formosum</name>
    <dbReference type="NCBI Taxonomy" id="113540"/>
    <lineage>
        <taxon>Eukaryota</taxon>
        <taxon>Metazoa</taxon>
        <taxon>Chordata</taxon>
        <taxon>Craniata</taxon>
        <taxon>Vertebrata</taxon>
        <taxon>Euteleostomi</taxon>
        <taxon>Actinopterygii</taxon>
        <taxon>Neopterygii</taxon>
        <taxon>Teleostei</taxon>
        <taxon>Osteoglossocephala</taxon>
        <taxon>Osteoglossomorpha</taxon>
        <taxon>Osteoglossiformes</taxon>
        <taxon>Osteoglossidae</taxon>
        <taxon>Scleropages</taxon>
    </lineage>
</organism>
<proteinExistence type="predicted"/>
<comment type="caution">
    <text evidence="2">The sequence shown here is derived from an EMBL/GenBank/DDBJ whole genome shotgun (WGS) entry which is preliminary data.</text>
</comment>
<dbReference type="Pfam" id="PF03732">
    <property type="entry name" value="Retrotrans_gag"/>
    <property type="match status" value="1"/>
</dbReference>
<reference evidence="2 3" key="1">
    <citation type="submission" date="2015-08" db="EMBL/GenBank/DDBJ databases">
        <title>The genome of the Asian arowana (Scleropages formosus).</title>
        <authorList>
            <person name="Tan M.H."/>
            <person name="Gan H.M."/>
            <person name="Croft L.J."/>
            <person name="Austin C.M."/>
        </authorList>
    </citation>
    <scope>NUCLEOTIDE SEQUENCE [LARGE SCALE GENOMIC DNA]</scope>
    <source>
        <strain evidence="2">Aro1</strain>
    </source>
</reference>
<feature type="domain" description="Retrotransposon gag" evidence="1">
    <location>
        <begin position="179"/>
        <end position="248"/>
    </location>
</feature>
<dbReference type="AlphaFoldDB" id="A0A0P7U831"/>
<dbReference type="GO" id="GO:0008270">
    <property type="term" value="F:zinc ion binding"/>
    <property type="evidence" value="ECO:0007669"/>
    <property type="project" value="InterPro"/>
</dbReference>
<protein>
    <recommendedName>
        <fullName evidence="1">Retrotransposon gag domain-containing protein</fullName>
    </recommendedName>
</protein>
<name>A0A0P7U831_SCLFO</name>
<gene>
    <name evidence="2" type="ORF">Z043_115406</name>
</gene>
<dbReference type="SUPFAM" id="SSF57756">
    <property type="entry name" value="Retrovirus zinc finger-like domains"/>
    <property type="match status" value="1"/>
</dbReference>
<accession>A0A0P7U831</accession>
<evidence type="ECO:0000259" key="1">
    <source>
        <dbReference type="Pfam" id="PF03732"/>
    </source>
</evidence>
<dbReference type="GO" id="GO:0003676">
    <property type="term" value="F:nucleic acid binding"/>
    <property type="evidence" value="ECO:0007669"/>
    <property type="project" value="InterPro"/>
</dbReference>
<dbReference type="Proteomes" id="UP000034805">
    <property type="component" value="Unassembled WGS sequence"/>
</dbReference>
<dbReference type="PANTHER" id="PTHR15503:SF22">
    <property type="entry name" value="TRANSPOSON TY3-I GAG POLYPROTEIN"/>
    <property type="match status" value="1"/>
</dbReference>
<dbReference type="InterPro" id="IPR036875">
    <property type="entry name" value="Znf_CCHC_sf"/>
</dbReference>
<feature type="non-terminal residue" evidence="2">
    <location>
        <position position="325"/>
    </location>
</feature>
<evidence type="ECO:0000313" key="3">
    <source>
        <dbReference type="Proteomes" id="UP000034805"/>
    </source>
</evidence>
<evidence type="ECO:0000313" key="2">
    <source>
        <dbReference type="EMBL" id="KPP66130.1"/>
    </source>
</evidence>
<sequence length="325" mass="35781">VKTHLQAQAVEAIAVGHQHNHQHPHLGPNPISHLLSTIVTEDSAIIDPAELERLQKAVSAQGVLLGSHDQMLWQILETLQALMPVQLVPKPTEESTIATASAAAEATVAEPTALPTSSDATISTPVTDTRLATPEKYDGPPEKCPGFLIQCELIFASQPHVFQRDASRMAGPPPSGTKEDPTMFERFRKDSQALFDHSLSAHTASDRLMTIQQGSRTIAAYSLEFRTLVGHSGWNQAALLAFFRRGLHPRIQAELAYWGLIPTPRAAPDNQEAPGQMHLGQGWLTPEERQRRLRGHLRLYCREAGHFRTDCPSRRPSTKPRQGAE</sequence>
<feature type="non-terminal residue" evidence="2">
    <location>
        <position position="1"/>
    </location>
</feature>
<dbReference type="PANTHER" id="PTHR15503">
    <property type="entry name" value="LDOC1 RELATED"/>
    <property type="match status" value="1"/>
</dbReference>
<dbReference type="EMBL" id="JARO02005853">
    <property type="protein sequence ID" value="KPP66130.1"/>
    <property type="molecule type" value="Genomic_DNA"/>
</dbReference>
<dbReference type="InterPro" id="IPR032567">
    <property type="entry name" value="RTL1-rel"/>
</dbReference>
<dbReference type="InterPro" id="IPR005162">
    <property type="entry name" value="Retrotrans_gag_dom"/>
</dbReference>